<proteinExistence type="predicted"/>
<sequence>MRHPAHLQALELAASPLLLAACRIRAGSAPTMPALIEGAAEPSTDARVTAALCDALRAAGPDRSLRLHVLATGPASLSARLDVTDPQGDRPGLRLDFSVSVSDHDMTAIDYRNFACDLLRHGQPD</sequence>
<protein>
    <submittedName>
        <fullName evidence="1">Uncharacterized protein</fullName>
    </submittedName>
</protein>
<evidence type="ECO:0000313" key="1">
    <source>
        <dbReference type="EMBL" id="TJZ86182.1"/>
    </source>
</evidence>
<dbReference type="Proteomes" id="UP000306223">
    <property type="component" value="Unassembled WGS sequence"/>
</dbReference>
<dbReference type="EMBL" id="SUNH01000006">
    <property type="protein sequence ID" value="TJZ86182.1"/>
    <property type="molecule type" value="Genomic_DNA"/>
</dbReference>
<dbReference type="RefSeq" id="WP_136855611.1">
    <property type="nucleotide sequence ID" value="NZ_SUNH01000006.1"/>
</dbReference>
<dbReference type="OrthoDB" id="7777841at2"/>
<accession>A0A4U0QX92</accession>
<evidence type="ECO:0000313" key="2">
    <source>
        <dbReference type="Proteomes" id="UP000306223"/>
    </source>
</evidence>
<dbReference type="AlphaFoldDB" id="A0A4U0QX92"/>
<dbReference type="PROSITE" id="PS51257">
    <property type="entry name" value="PROKAR_LIPOPROTEIN"/>
    <property type="match status" value="1"/>
</dbReference>
<organism evidence="1 2">
    <name type="scientific">Paracoccus hibiscisoli</name>
    <dbReference type="NCBI Taxonomy" id="2023261"/>
    <lineage>
        <taxon>Bacteria</taxon>
        <taxon>Pseudomonadati</taxon>
        <taxon>Pseudomonadota</taxon>
        <taxon>Alphaproteobacteria</taxon>
        <taxon>Rhodobacterales</taxon>
        <taxon>Paracoccaceae</taxon>
        <taxon>Paracoccus</taxon>
    </lineage>
</organism>
<reference evidence="1 2" key="1">
    <citation type="submission" date="2019-04" db="EMBL/GenBank/DDBJ databases">
        <authorList>
            <person name="Li J."/>
        </authorList>
    </citation>
    <scope>NUCLEOTIDE SEQUENCE [LARGE SCALE GENOMIC DNA]</scope>
    <source>
        <strain evidence="1 2">CCTCC AB2016182</strain>
    </source>
</reference>
<name>A0A4U0QX92_9RHOB</name>
<comment type="caution">
    <text evidence="1">The sequence shown here is derived from an EMBL/GenBank/DDBJ whole genome shotgun (WGS) entry which is preliminary data.</text>
</comment>
<gene>
    <name evidence="1" type="ORF">FA740_04660</name>
</gene>
<keyword evidence="2" id="KW-1185">Reference proteome</keyword>